<dbReference type="SMART" id="SM00355">
    <property type="entry name" value="ZnF_C2H2"/>
    <property type="match status" value="2"/>
</dbReference>
<dbReference type="InterPro" id="IPR013087">
    <property type="entry name" value="Znf_C2H2_type"/>
</dbReference>
<comment type="caution">
    <text evidence="3">The sequence shown here is derived from an EMBL/GenBank/DDBJ whole genome shotgun (WGS) entry which is preliminary data.</text>
</comment>
<dbReference type="PROSITE" id="PS00028">
    <property type="entry name" value="ZINC_FINGER_C2H2_1"/>
    <property type="match status" value="1"/>
</dbReference>
<evidence type="ECO:0000313" key="3">
    <source>
        <dbReference type="EMBL" id="PVD27114.1"/>
    </source>
</evidence>
<dbReference type="Proteomes" id="UP000245119">
    <property type="component" value="Linkage Group LG7"/>
</dbReference>
<feature type="compositionally biased region" description="Basic residues" evidence="1">
    <location>
        <begin position="149"/>
        <end position="161"/>
    </location>
</feature>
<accession>A0A2T7P120</accession>
<dbReference type="PANTHER" id="PTHR21354:SF0">
    <property type="entry name" value="ZINC FINGER PROTEIN 511"/>
    <property type="match status" value="1"/>
</dbReference>
<evidence type="ECO:0000313" key="4">
    <source>
        <dbReference type="Proteomes" id="UP000245119"/>
    </source>
</evidence>
<protein>
    <recommendedName>
        <fullName evidence="2">C2H2-type domain-containing protein</fullName>
    </recommendedName>
</protein>
<dbReference type="EMBL" id="PZQS01000007">
    <property type="protein sequence ID" value="PVD27114.1"/>
    <property type="molecule type" value="Genomic_DNA"/>
</dbReference>
<sequence>MLAGCELFAQGDEALCSVRKFIPLDNDPASDEGLLISDLTKEAFPCCVFGCSYMCSSLLSYENHYNSLHRHACTSCRCVFPSALLLDIHIQENHDPLFAILATRQNFMYRCLVESCAEKFTLPKSVMTILVPKTFSFGRGASQGFQRPPGKKKKKGGHWHKQTVDSSVDTTVNIENVDMGDIAQALPEMRGGALYRKQVHSTTMTCGSTGVQRTIEKTRAIFGCSGLGQDSSVTLTLVSQSGQMVSLGTCTRTLTCTLRHTAVSSLVRPAATFVSMELYATRAMAGRLVCSQVSSNGATDSANCDHDVSCFRDIKIATFSQRLQLLSAVLNQYQTAPFEMMEINVNTNLEDWTLTADFSTSKVFSALGVYDVDIRENIAGISDVYFHRLSSTTTQTSLTAYNLSSTEYYRGKLTAKWSMPSRGGNYYYTADLVPSRQTGVRIHPKNDGWMNILEPEPPQTNCPLTFIPEVGPFNCQCSTKSLGRPAGRLQWLVGNDVIASGGYGVTELQLPTNRVNRMHDGMQIICQLDWVVKQHRS</sequence>
<keyword evidence="4" id="KW-1185">Reference proteome</keyword>
<dbReference type="OrthoDB" id="18440at2759"/>
<evidence type="ECO:0000256" key="1">
    <source>
        <dbReference type="SAM" id="MobiDB-lite"/>
    </source>
</evidence>
<organism evidence="3 4">
    <name type="scientific">Pomacea canaliculata</name>
    <name type="common">Golden apple snail</name>
    <dbReference type="NCBI Taxonomy" id="400727"/>
    <lineage>
        <taxon>Eukaryota</taxon>
        <taxon>Metazoa</taxon>
        <taxon>Spiralia</taxon>
        <taxon>Lophotrochozoa</taxon>
        <taxon>Mollusca</taxon>
        <taxon>Gastropoda</taxon>
        <taxon>Caenogastropoda</taxon>
        <taxon>Architaenioglossa</taxon>
        <taxon>Ampullarioidea</taxon>
        <taxon>Ampullariidae</taxon>
        <taxon>Pomacea</taxon>
    </lineage>
</organism>
<dbReference type="PANTHER" id="PTHR21354">
    <property type="entry name" value="ZINC FINGER PROTEIN 511"/>
    <property type="match status" value="1"/>
</dbReference>
<dbReference type="AlphaFoldDB" id="A0A2T7P120"/>
<gene>
    <name evidence="3" type="ORF">C0Q70_12265</name>
</gene>
<reference evidence="3 4" key="1">
    <citation type="submission" date="2018-04" db="EMBL/GenBank/DDBJ databases">
        <title>The genome of golden apple snail Pomacea canaliculata provides insight into stress tolerance and invasive adaptation.</title>
        <authorList>
            <person name="Liu C."/>
            <person name="Liu B."/>
            <person name="Ren Y."/>
            <person name="Zhang Y."/>
            <person name="Wang H."/>
            <person name="Li S."/>
            <person name="Jiang F."/>
            <person name="Yin L."/>
            <person name="Zhang G."/>
            <person name="Qian W."/>
            <person name="Fan W."/>
        </authorList>
    </citation>
    <scope>NUCLEOTIDE SEQUENCE [LARGE SCALE GENOMIC DNA]</scope>
    <source>
        <strain evidence="3">SZHN2017</strain>
        <tissue evidence="3">Muscle</tissue>
    </source>
</reference>
<dbReference type="InterPro" id="IPR039258">
    <property type="entry name" value="ZNF511"/>
</dbReference>
<proteinExistence type="predicted"/>
<feature type="domain" description="C2H2-type" evidence="2">
    <location>
        <begin position="73"/>
        <end position="94"/>
    </location>
</feature>
<evidence type="ECO:0000259" key="2">
    <source>
        <dbReference type="PROSITE" id="PS00028"/>
    </source>
</evidence>
<feature type="region of interest" description="Disordered" evidence="1">
    <location>
        <begin position="142"/>
        <end position="162"/>
    </location>
</feature>
<name>A0A2T7P120_POMCA</name>